<feature type="chain" id="PRO_5043629862" evidence="2">
    <location>
        <begin position="20"/>
        <end position="87"/>
    </location>
</feature>
<protein>
    <submittedName>
        <fullName evidence="3">Uncharacterized protein</fullName>
    </submittedName>
</protein>
<gene>
    <name evidence="3" type="ORF">Clacol_010065</name>
</gene>
<proteinExistence type="predicted"/>
<feature type="signal peptide" evidence="2">
    <location>
        <begin position="1"/>
        <end position="19"/>
    </location>
</feature>
<keyword evidence="4" id="KW-1185">Reference proteome</keyword>
<evidence type="ECO:0000313" key="4">
    <source>
        <dbReference type="Proteomes" id="UP001050691"/>
    </source>
</evidence>
<organism evidence="3 4">
    <name type="scientific">Clathrus columnatus</name>
    <dbReference type="NCBI Taxonomy" id="1419009"/>
    <lineage>
        <taxon>Eukaryota</taxon>
        <taxon>Fungi</taxon>
        <taxon>Dikarya</taxon>
        <taxon>Basidiomycota</taxon>
        <taxon>Agaricomycotina</taxon>
        <taxon>Agaricomycetes</taxon>
        <taxon>Phallomycetidae</taxon>
        <taxon>Phallales</taxon>
        <taxon>Clathraceae</taxon>
        <taxon>Clathrus</taxon>
    </lineage>
</organism>
<comment type="caution">
    <text evidence="3">The sequence shown here is derived from an EMBL/GenBank/DDBJ whole genome shotgun (WGS) entry which is preliminary data.</text>
</comment>
<keyword evidence="2" id="KW-0732">Signal</keyword>
<dbReference type="AlphaFoldDB" id="A0AAV5APS2"/>
<evidence type="ECO:0000256" key="2">
    <source>
        <dbReference type="SAM" id="SignalP"/>
    </source>
</evidence>
<evidence type="ECO:0000313" key="3">
    <source>
        <dbReference type="EMBL" id="GJJ15787.1"/>
    </source>
</evidence>
<evidence type="ECO:0000256" key="1">
    <source>
        <dbReference type="SAM" id="MobiDB-lite"/>
    </source>
</evidence>
<reference evidence="3" key="1">
    <citation type="submission" date="2021-10" db="EMBL/GenBank/DDBJ databases">
        <title>De novo Genome Assembly of Clathrus columnatus (Basidiomycota, Fungi) Using Illumina and Nanopore Sequence Data.</title>
        <authorList>
            <person name="Ogiso-Tanaka E."/>
            <person name="Itagaki H."/>
            <person name="Hosoya T."/>
            <person name="Hosaka K."/>
        </authorList>
    </citation>
    <scope>NUCLEOTIDE SEQUENCE</scope>
    <source>
        <strain evidence="3">MO-923</strain>
    </source>
</reference>
<accession>A0AAV5APS2</accession>
<feature type="compositionally biased region" description="Polar residues" evidence="1">
    <location>
        <begin position="63"/>
        <end position="80"/>
    </location>
</feature>
<dbReference type="EMBL" id="BPWL01000011">
    <property type="protein sequence ID" value="GJJ15787.1"/>
    <property type="molecule type" value="Genomic_DNA"/>
</dbReference>
<dbReference type="Proteomes" id="UP001050691">
    <property type="component" value="Unassembled WGS sequence"/>
</dbReference>
<feature type="region of interest" description="Disordered" evidence="1">
    <location>
        <begin position="47"/>
        <end position="87"/>
    </location>
</feature>
<sequence>MQFTAVFSLLAILLTQVVAMPVLPSAVPSGTHIGSIPITVATGIPKSPTANGGVQGITPIDGGSQNTGPANSGSQGTTPCDKNRLGC</sequence>
<name>A0AAV5APS2_9AGAM</name>